<evidence type="ECO:0000259" key="5">
    <source>
        <dbReference type="PROSITE" id="PS51736"/>
    </source>
</evidence>
<keyword evidence="1" id="KW-0229">DNA integration</keyword>
<feature type="active site" description="O-(5'-phospho-DNA)-serine intermediate" evidence="4">
    <location>
        <position position="26"/>
    </location>
</feature>
<dbReference type="SUPFAM" id="SSF53041">
    <property type="entry name" value="Resolvase-like"/>
    <property type="match status" value="1"/>
</dbReference>
<dbReference type="InterPro" id="IPR006119">
    <property type="entry name" value="Resolv_N"/>
</dbReference>
<dbReference type="EMBL" id="JBHSZO010000033">
    <property type="protein sequence ID" value="MFC7220412.1"/>
    <property type="molecule type" value="Genomic_DNA"/>
</dbReference>
<protein>
    <submittedName>
        <fullName evidence="6">Recombinase family protein</fullName>
    </submittedName>
</protein>
<dbReference type="CDD" id="cd00338">
    <property type="entry name" value="Ser_Recombinase"/>
    <property type="match status" value="1"/>
</dbReference>
<dbReference type="PANTHER" id="PTHR30461:SF2">
    <property type="entry name" value="SERINE RECOMBINASE PINE-RELATED"/>
    <property type="match status" value="1"/>
</dbReference>
<dbReference type="PANTHER" id="PTHR30461">
    <property type="entry name" value="DNA-INVERTASE FROM LAMBDOID PROPHAGE"/>
    <property type="match status" value="1"/>
</dbReference>
<dbReference type="RefSeq" id="WP_386417063.1">
    <property type="nucleotide sequence ID" value="NZ_JBHSZO010000033.1"/>
</dbReference>
<dbReference type="SMART" id="SM00857">
    <property type="entry name" value="Resolvase"/>
    <property type="match status" value="1"/>
</dbReference>
<dbReference type="InterPro" id="IPR025827">
    <property type="entry name" value="Zn_ribbon_recom_dom"/>
</dbReference>
<comment type="caution">
    <text evidence="6">The sequence shown here is derived from an EMBL/GenBank/DDBJ whole genome shotgun (WGS) entry which is preliminary data.</text>
</comment>
<accession>A0ABW2GLB3</accession>
<keyword evidence="7" id="KW-1185">Reference proteome</keyword>
<dbReference type="Proteomes" id="UP001596413">
    <property type="component" value="Unassembled WGS sequence"/>
</dbReference>
<dbReference type="InterPro" id="IPR050639">
    <property type="entry name" value="SSR_resolvase"/>
</dbReference>
<dbReference type="InterPro" id="IPR038109">
    <property type="entry name" value="DNA_bind_recomb_sf"/>
</dbReference>
<evidence type="ECO:0000256" key="2">
    <source>
        <dbReference type="ARBA" id="ARBA00023125"/>
    </source>
</evidence>
<keyword evidence="3" id="KW-0233">DNA recombination</keyword>
<sequence length="566" mass="63330">MSRHRFNKESGRRSGELRAAIYLRVSTARQLKGYGLQTQLDECRKWLDFKLGKGRYEVEVYTDGGVSGKLTQRPDLSALNADIAAGRFDLIVFGKLDRIGRTMKDIHRWVYDTTDQNVRVATADGRIDSDDEMFGIQLSLLAYMAELEHAMILDRTMGGREQKLAAGGWPGGVAPFWLQLPGKGSNDPPTLREEGVLLLENAARLIADDHRNAEDAARCLNALGFPTARGLPWNGANLIRAFAQTALDGYIVYRNTEAPRGRAVRVGPDGQPLYGDTVRIPVPMPLPAERVAQVRKALARRSFTKGTQKGYLLSSRAHAPCGSRYAGTYRALRDRTTYRCGGRRNVPPCDCQEILAGPLEEAVWAEVAKVFGDQEKLNRLAEEWLGDVPDRVRSYRERITDLDAQIEQGKRMRTKQLAALVTAVSLDESDDGTEGALREAVEQVKEEIRNKEHHLRQMRDDTVEWLRDAEQQAERVSAIRELASNVQPQLESLPLDRKRDLLDLMDVRVYVASEVPGALRSKGCPFEAWFTDRGRLVPPPLTDTQWSQVAALLPTPLKKSRIVPPG</sequence>
<dbReference type="InterPro" id="IPR036162">
    <property type="entry name" value="Resolvase-like_N_sf"/>
</dbReference>
<feature type="domain" description="Resolvase/invertase-type recombinase catalytic" evidence="5">
    <location>
        <begin position="18"/>
        <end position="167"/>
    </location>
</feature>
<organism evidence="6 7">
    <name type="scientific">Streptomyces polyrhachis</name>
    <dbReference type="NCBI Taxonomy" id="1282885"/>
    <lineage>
        <taxon>Bacteria</taxon>
        <taxon>Bacillati</taxon>
        <taxon>Actinomycetota</taxon>
        <taxon>Actinomycetes</taxon>
        <taxon>Kitasatosporales</taxon>
        <taxon>Streptomycetaceae</taxon>
        <taxon>Streptomyces</taxon>
    </lineage>
</organism>
<evidence type="ECO:0000313" key="7">
    <source>
        <dbReference type="Proteomes" id="UP001596413"/>
    </source>
</evidence>
<dbReference type="PROSITE" id="PS51736">
    <property type="entry name" value="RECOMBINASES_3"/>
    <property type="match status" value="1"/>
</dbReference>
<proteinExistence type="predicted"/>
<name>A0ABW2GLB3_9ACTN</name>
<keyword evidence="2" id="KW-0238">DNA-binding</keyword>
<dbReference type="Gene3D" id="3.90.1750.20">
    <property type="entry name" value="Putative Large Serine Recombinase, Chain B, Domain 2"/>
    <property type="match status" value="1"/>
</dbReference>
<reference evidence="7" key="1">
    <citation type="journal article" date="2019" name="Int. J. Syst. Evol. Microbiol.">
        <title>The Global Catalogue of Microorganisms (GCM) 10K type strain sequencing project: providing services to taxonomists for standard genome sequencing and annotation.</title>
        <authorList>
            <consortium name="The Broad Institute Genomics Platform"/>
            <consortium name="The Broad Institute Genome Sequencing Center for Infectious Disease"/>
            <person name="Wu L."/>
            <person name="Ma J."/>
        </authorList>
    </citation>
    <scope>NUCLEOTIDE SEQUENCE [LARGE SCALE GENOMIC DNA]</scope>
    <source>
        <strain evidence="7">CGMCC 1.13681</strain>
    </source>
</reference>
<dbReference type="Pfam" id="PF00239">
    <property type="entry name" value="Resolvase"/>
    <property type="match status" value="1"/>
</dbReference>
<evidence type="ECO:0000256" key="3">
    <source>
        <dbReference type="ARBA" id="ARBA00023172"/>
    </source>
</evidence>
<dbReference type="Pfam" id="PF13408">
    <property type="entry name" value="Zn_ribbon_recom"/>
    <property type="match status" value="1"/>
</dbReference>
<gene>
    <name evidence="6" type="ORF">ACFQLX_19915</name>
</gene>
<dbReference type="PROSITE" id="PS00397">
    <property type="entry name" value="RECOMBINASES_1"/>
    <property type="match status" value="1"/>
</dbReference>
<evidence type="ECO:0000313" key="6">
    <source>
        <dbReference type="EMBL" id="MFC7220412.1"/>
    </source>
</evidence>
<evidence type="ECO:0000256" key="4">
    <source>
        <dbReference type="PROSITE-ProRule" id="PRU10137"/>
    </source>
</evidence>
<evidence type="ECO:0000256" key="1">
    <source>
        <dbReference type="ARBA" id="ARBA00022908"/>
    </source>
</evidence>
<dbReference type="Gene3D" id="3.40.50.1390">
    <property type="entry name" value="Resolvase, N-terminal catalytic domain"/>
    <property type="match status" value="1"/>
</dbReference>
<dbReference type="InterPro" id="IPR006118">
    <property type="entry name" value="Recombinase_CS"/>
</dbReference>